<dbReference type="InterPro" id="IPR013105">
    <property type="entry name" value="TPR_2"/>
</dbReference>
<evidence type="ECO:0000256" key="1">
    <source>
        <dbReference type="ARBA" id="ARBA00022737"/>
    </source>
</evidence>
<comment type="caution">
    <text evidence="8">The sequence shown here is derived from an EMBL/GenBank/DDBJ whole genome shotgun (WGS) entry which is preliminary data.</text>
</comment>
<dbReference type="InterPro" id="IPR025986">
    <property type="entry name" value="RPAP3-like_C"/>
</dbReference>
<dbReference type="SUPFAM" id="SSF48452">
    <property type="entry name" value="TPR-like"/>
    <property type="match status" value="1"/>
</dbReference>
<evidence type="ECO:0000313" key="9">
    <source>
        <dbReference type="Proteomes" id="UP000683000"/>
    </source>
</evidence>
<reference evidence="8" key="1">
    <citation type="submission" date="2021-03" db="EMBL/GenBank/DDBJ databases">
        <title>Evolutionary innovations through gain and loss of genes in the ectomycorrhizal Boletales.</title>
        <authorList>
            <person name="Wu G."/>
            <person name="Miyauchi S."/>
            <person name="Morin E."/>
            <person name="Yang Z.-L."/>
            <person name="Xu J."/>
            <person name="Martin F.M."/>
        </authorList>
    </citation>
    <scope>NUCLEOTIDE SEQUENCE</scope>
    <source>
        <strain evidence="8">BR01</strain>
    </source>
</reference>
<dbReference type="PANTHER" id="PTHR46423:SF1">
    <property type="entry name" value="RNA POLYMERASE II-ASSOCIATED PROTEIN 3"/>
    <property type="match status" value="1"/>
</dbReference>
<dbReference type="InterPro" id="IPR011990">
    <property type="entry name" value="TPR-like_helical_dom_sf"/>
</dbReference>
<dbReference type="PANTHER" id="PTHR46423">
    <property type="entry name" value="RNA POLYMERASE II-ASSOCIATED PROTEIN 3"/>
    <property type="match status" value="1"/>
</dbReference>
<proteinExistence type="inferred from homology"/>
<feature type="domain" description="RNA-polymerase II-associated protein 3-like C-terminal" evidence="7">
    <location>
        <begin position="272"/>
        <end position="365"/>
    </location>
</feature>
<dbReference type="Gene3D" id="1.25.40.10">
    <property type="entry name" value="Tetratricopeptide repeat domain"/>
    <property type="match status" value="1"/>
</dbReference>
<organism evidence="8 9">
    <name type="scientific">Boletus reticuloceps</name>
    <dbReference type="NCBI Taxonomy" id="495285"/>
    <lineage>
        <taxon>Eukaryota</taxon>
        <taxon>Fungi</taxon>
        <taxon>Dikarya</taxon>
        <taxon>Basidiomycota</taxon>
        <taxon>Agaricomycotina</taxon>
        <taxon>Agaricomycetes</taxon>
        <taxon>Agaricomycetidae</taxon>
        <taxon>Boletales</taxon>
        <taxon>Boletineae</taxon>
        <taxon>Boletaceae</taxon>
        <taxon>Boletoideae</taxon>
        <taxon>Boletus</taxon>
    </lineage>
</organism>
<dbReference type="Pfam" id="PF13432">
    <property type="entry name" value="TPR_16"/>
    <property type="match status" value="1"/>
</dbReference>
<feature type="compositionally biased region" description="Polar residues" evidence="6">
    <location>
        <begin position="239"/>
        <end position="265"/>
    </location>
</feature>
<dbReference type="PROSITE" id="PS50005">
    <property type="entry name" value="TPR"/>
    <property type="match status" value="1"/>
</dbReference>
<accession>A0A8I2YJM1</accession>
<sequence length="380" mass="42354">MASEKARVAKDKVNILENITGLWLTRLGQGNAAFKTADYPTAIGHYTDAILADSSDHTFFLNRAAAYLKLGKSEDAERDCTKVLALSLNNVKAFFRRGQARRALGNLDDARADLDRALALEPANVSVKSEILELEKISQQQKLKQRSKYIAVDKPQTTTRRRRVPIEIVEDDTRTAAPSQTKDTDLLQPVSSRPLKPESKPTTTQVPPSKPQTFVDAKQAREGSKPVRVSGGIIRHTGNHTIVTRTSNETTSSKSTPRPASNNASAPRFSQPPTTLFQFTKSWETLKTDKDRWNLIRTIPPSSIPALFQASLEPQLLGSILHTFQAMLEQDSASDTRDGVRDYLLALTKVQRFGTVMLFMDQQDRRLLELLHEKVNSAYS</sequence>
<dbReference type="AlphaFoldDB" id="A0A8I2YJM1"/>
<comment type="similarity">
    <text evidence="3">Belongs to the RPAP3 family.</text>
</comment>
<keyword evidence="1" id="KW-0677">Repeat</keyword>
<protein>
    <recommendedName>
        <fullName evidence="4">RNA polymerase II-associated protein 3</fullName>
    </recommendedName>
</protein>
<name>A0A8I2YJM1_9AGAM</name>
<evidence type="ECO:0000256" key="3">
    <source>
        <dbReference type="ARBA" id="ARBA00038275"/>
    </source>
</evidence>
<evidence type="ECO:0000256" key="6">
    <source>
        <dbReference type="SAM" id="MobiDB-lite"/>
    </source>
</evidence>
<gene>
    <name evidence="8" type="ORF">JVT61DRAFT_7224</name>
</gene>
<feature type="region of interest" description="Disordered" evidence="6">
    <location>
        <begin position="167"/>
        <end position="273"/>
    </location>
</feature>
<evidence type="ECO:0000256" key="4">
    <source>
        <dbReference type="ARBA" id="ARBA00040133"/>
    </source>
</evidence>
<evidence type="ECO:0000256" key="5">
    <source>
        <dbReference type="PROSITE-ProRule" id="PRU00339"/>
    </source>
</evidence>
<dbReference type="Proteomes" id="UP000683000">
    <property type="component" value="Unassembled WGS sequence"/>
</dbReference>
<dbReference type="SMART" id="SM00028">
    <property type="entry name" value="TPR"/>
    <property type="match status" value="3"/>
</dbReference>
<feature type="repeat" description="TPR" evidence="5">
    <location>
        <begin position="91"/>
        <end position="124"/>
    </location>
</feature>
<evidence type="ECO:0000256" key="2">
    <source>
        <dbReference type="ARBA" id="ARBA00022803"/>
    </source>
</evidence>
<dbReference type="GO" id="GO:0101031">
    <property type="term" value="C:protein folding chaperone complex"/>
    <property type="evidence" value="ECO:0007669"/>
    <property type="project" value="TreeGrafter"/>
</dbReference>
<keyword evidence="9" id="KW-1185">Reference proteome</keyword>
<dbReference type="OrthoDB" id="629492at2759"/>
<evidence type="ECO:0000259" key="7">
    <source>
        <dbReference type="Pfam" id="PF13877"/>
    </source>
</evidence>
<dbReference type="InterPro" id="IPR051966">
    <property type="entry name" value="RPAP3"/>
</dbReference>
<dbReference type="InterPro" id="IPR019734">
    <property type="entry name" value="TPR_rpt"/>
</dbReference>
<dbReference type="Pfam" id="PF13877">
    <property type="entry name" value="RPAP3_C"/>
    <property type="match status" value="1"/>
</dbReference>
<dbReference type="EMBL" id="JAGFBS010000025">
    <property type="protein sequence ID" value="KAG6372817.1"/>
    <property type="molecule type" value="Genomic_DNA"/>
</dbReference>
<keyword evidence="2 5" id="KW-0802">TPR repeat</keyword>
<evidence type="ECO:0000313" key="8">
    <source>
        <dbReference type="EMBL" id="KAG6372817.1"/>
    </source>
</evidence>
<dbReference type="Pfam" id="PF07719">
    <property type="entry name" value="TPR_2"/>
    <property type="match status" value="1"/>
</dbReference>